<sequence length="75" mass="8697">MKENMYNKLKILFTIPNFDTAGSGKALFNIANNLDKQYFEPHIACLNDKGVFFTVVERSKIPVHIFQFTSPMKKR</sequence>
<feature type="non-terminal residue" evidence="1">
    <location>
        <position position="75"/>
    </location>
</feature>
<gene>
    <name evidence="1" type="ORF">METZ01_LOCUS489111</name>
</gene>
<name>A0A383CVA7_9ZZZZ</name>
<accession>A0A383CVA7</accession>
<dbReference type="EMBL" id="UINC01212087">
    <property type="protein sequence ID" value="SVE36257.1"/>
    <property type="molecule type" value="Genomic_DNA"/>
</dbReference>
<proteinExistence type="predicted"/>
<evidence type="ECO:0000313" key="1">
    <source>
        <dbReference type="EMBL" id="SVE36257.1"/>
    </source>
</evidence>
<organism evidence="1">
    <name type="scientific">marine metagenome</name>
    <dbReference type="NCBI Taxonomy" id="408172"/>
    <lineage>
        <taxon>unclassified sequences</taxon>
        <taxon>metagenomes</taxon>
        <taxon>ecological metagenomes</taxon>
    </lineage>
</organism>
<reference evidence="1" key="1">
    <citation type="submission" date="2018-05" db="EMBL/GenBank/DDBJ databases">
        <authorList>
            <person name="Lanie J.A."/>
            <person name="Ng W.-L."/>
            <person name="Kazmierczak K.M."/>
            <person name="Andrzejewski T.M."/>
            <person name="Davidsen T.M."/>
            <person name="Wayne K.J."/>
            <person name="Tettelin H."/>
            <person name="Glass J.I."/>
            <person name="Rusch D."/>
            <person name="Podicherti R."/>
            <person name="Tsui H.-C.T."/>
            <person name="Winkler M.E."/>
        </authorList>
    </citation>
    <scope>NUCLEOTIDE SEQUENCE</scope>
</reference>
<protein>
    <recommendedName>
        <fullName evidence="2">Glycosyltransferase subfamily 4-like N-terminal domain-containing protein</fullName>
    </recommendedName>
</protein>
<evidence type="ECO:0008006" key="2">
    <source>
        <dbReference type="Google" id="ProtNLM"/>
    </source>
</evidence>
<dbReference type="AlphaFoldDB" id="A0A383CVA7"/>